<comment type="similarity">
    <text evidence="2">Belongs to the BexD/CtrA/VexA family.</text>
</comment>
<evidence type="ECO:0000256" key="6">
    <source>
        <dbReference type="ARBA" id="ARBA00022692"/>
    </source>
</evidence>
<dbReference type="PANTHER" id="PTHR33619:SF3">
    <property type="entry name" value="POLYSACCHARIDE EXPORT PROTEIN GFCE-RELATED"/>
    <property type="match status" value="1"/>
</dbReference>
<feature type="domain" description="SLBB" evidence="16">
    <location>
        <begin position="272"/>
        <end position="354"/>
    </location>
</feature>
<keyword evidence="14" id="KW-0449">Lipoprotein</keyword>
<keyword evidence="18" id="KW-1185">Reference proteome</keyword>
<feature type="domain" description="Polysaccharide export protein N-terminal" evidence="15">
    <location>
        <begin position="88"/>
        <end position="181"/>
    </location>
</feature>
<keyword evidence="4" id="KW-1134">Transmembrane beta strand</keyword>
<evidence type="ECO:0000256" key="1">
    <source>
        <dbReference type="ARBA" id="ARBA00004571"/>
    </source>
</evidence>
<evidence type="ECO:0000256" key="4">
    <source>
        <dbReference type="ARBA" id="ARBA00022452"/>
    </source>
</evidence>
<dbReference type="InterPro" id="IPR003715">
    <property type="entry name" value="Poly_export_N"/>
</dbReference>
<organism evidence="17 18">
    <name type="scientific">Variovorax rhizosphaerae</name>
    <dbReference type="NCBI Taxonomy" id="1836200"/>
    <lineage>
        <taxon>Bacteria</taxon>
        <taxon>Pseudomonadati</taxon>
        <taxon>Pseudomonadota</taxon>
        <taxon>Betaproteobacteria</taxon>
        <taxon>Burkholderiales</taxon>
        <taxon>Comamonadaceae</taxon>
        <taxon>Variovorax</taxon>
    </lineage>
</organism>
<reference evidence="17 18" key="1">
    <citation type="submission" date="2024-03" db="EMBL/GenBank/DDBJ databases">
        <title>Novel species of the genus Variovorax.</title>
        <authorList>
            <person name="Liu Q."/>
            <person name="Xin Y.-H."/>
        </authorList>
    </citation>
    <scope>NUCLEOTIDE SEQUENCE [LARGE SCALE GENOMIC DNA]</scope>
    <source>
        <strain evidence="17 18">KACC 18900</strain>
    </source>
</reference>
<evidence type="ECO:0000256" key="10">
    <source>
        <dbReference type="ARBA" id="ARBA00023114"/>
    </source>
</evidence>
<evidence type="ECO:0000256" key="13">
    <source>
        <dbReference type="ARBA" id="ARBA00023237"/>
    </source>
</evidence>
<dbReference type="Pfam" id="PF22461">
    <property type="entry name" value="SLBB_2"/>
    <property type="match status" value="2"/>
</dbReference>
<comment type="caution">
    <text evidence="17">The sequence shown here is derived from an EMBL/GenBank/DDBJ whole genome shotgun (WGS) entry which is preliminary data.</text>
</comment>
<evidence type="ECO:0000256" key="3">
    <source>
        <dbReference type="ARBA" id="ARBA00022448"/>
    </source>
</evidence>
<comment type="subcellular location">
    <subcellularLocation>
        <location evidence="1">Cell outer membrane</location>
        <topology evidence="1">Multi-pass membrane protein</topology>
    </subcellularLocation>
</comment>
<dbReference type="EMBL" id="JBBKZT010000003">
    <property type="protein sequence ID" value="MEJ8846403.1"/>
    <property type="molecule type" value="Genomic_DNA"/>
</dbReference>
<keyword evidence="3" id="KW-0813">Transport</keyword>
<evidence type="ECO:0000256" key="14">
    <source>
        <dbReference type="ARBA" id="ARBA00023288"/>
    </source>
</evidence>
<evidence type="ECO:0000313" key="17">
    <source>
        <dbReference type="EMBL" id="MEJ8846403.1"/>
    </source>
</evidence>
<dbReference type="RefSeq" id="WP_340341564.1">
    <property type="nucleotide sequence ID" value="NZ_JBBKZT010000003.1"/>
</dbReference>
<name>A0ABU8WFW5_9BURK</name>
<evidence type="ECO:0000256" key="5">
    <source>
        <dbReference type="ARBA" id="ARBA00022597"/>
    </source>
</evidence>
<sequence>MKRFFFYAVLFTSVGGLLAGCSIAPSFDSMRYGENRPVNTDLKLGSGPDGDQPPDGFLTEITPDLIRVQNKARVTAVPADVQALIGGAPEPYRVGPGDVISITLFDHPELVFSGQPALIGGGQDASSVAPAPGFVVNDAGNLSYPYAGLLKASGMTIDELENVLTQRLSKVFKLPQVSVRVASFRSKRAYIDGEVKNPGLQVFTDIAMTLPEAINRAGGLATTGDRSHITLTRNGRTTRIDMNILTDAGVDPSRILLRNGDMLTVRAREESKVTVMGEVNTQGGVLMRNGRLTLNDALTESGGLNLGTSAPRQIYVIRGLPDGGQTVFHLDARTASAIQMADGFSLKAKDVVFVDPVPLVVFSRVANLLLVSANTATAIRALPK</sequence>
<evidence type="ECO:0000259" key="15">
    <source>
        <dbReference type="Pfam" id="PF02563"/>
    </source>
</evidence>
<evidence type="ECO:0000256" key="11">
    <source>
        <dbReference type="ARBA" id="ARBA00023136"/>
    </source>
</evidence>
<evidence type="ECO:0000256" key="9">
    <source>
        <dbReference type="ARBA" id="ARBA00023065"/>
    </source>
</evidence>
<evidence type="ECO:0000256" key="7">
    <source>
        <dbReference type="ARBA" id="ARBA00022729"/>
    </source>
</evidence>
<keyword evidence="7" id="KW-0732">Signal</keyword>
<dbReference type="PROSITE" id="PS51257">
    <property type="entry name" value="PROKAR_LIPOPROTEIN"/>
    <property type="match status" value="1"/>
</dbReference>
<keyword evidence="9" id="KW-0406">Ion transport</keyword>
<evidence type="ECO:0000256" key="12">
    <source>
        <dbReference type="ARBA" id="ARBA00023139"/>
    </source>
</evidence>
<keyword evidence="10" id="KW-0626">Porin</keyword>
<proteinExistence type="inferred from homology"/>
<dbReference type="Gene3D" id="3.30.1950.10">
    <property type="entry name" value="wza like domain"/>
    <property type="match status" value="1"/>
</dbReference>
<keyword evidence="13" id="KW-0998">Cell outer membrane</keyword>
<keyword evidence="11" id="KW-0472">Membrane</keyword>
<feature type="domain" description="SLBB" evidence="16">
    <location>
        <begin position="187"/>
        <end position="265"/>
    </location>
</feature>
<protein>
    <submittedName>
        <fullName evidence="17">Polysaccharide biosynthesis/export family protein</fullName>
    </submittedName>
</protein>
<dbReference type="Gene3D" id="3.10.560.10">
    <property type="entry name" value="Outer membrane lipoprotein wza domain like"/>
    <property type="match status" value="2"/>
</dbReference>
<dbReference type="PANTHER" id="PTHR33619">
    <property type="entry name" value="POLYSACCHARIDE EXPORT PROTEIN GFCE-RELATED"/>
    <property type="match status" value="1"/>
</dbReference>
<accession>A0ABU8WFW5</accession>
<dbReference type="InterPro" id="IPR054765">
    <property type="entry name" value="SLBB_dom"/>
</dbReference>
<evidence type="ECO:0000313" key="18">
    <source>
        <dbReference type="Proteomes" id="UP001385892"/>
    </source>
</evidence>
<dbReference type="Proteomes" id="UP001385892">
    <property type="component" value="Unassembled WGS sequence"/>
</dbReference>
<evidence type="ECO:0000256" key="2">
    <source>
        <dbReference type="ARBA" id="ARBA00009450"/>
    </source>
</evidence>
<gene>
    <name evidence="17" type="ORF">WKW82_07075</name>
</gene>
<keyword evidence="6" id="KW-0812">Transmembrane</keyword>
<dbReference type="Pfam" id="PF02563">
    <property type="entry name" value="Poly_export"/>
    <property type="match status" value="1"/>
</dbReference>
<evidence type="ECO:0000259" key="16">
    <source>
        <dbReference type="Pfam" id="PF22461"/>
    </source>
</evidence>
<keyword evidence="5" id="KW-0762">Sugar transport</keyword>
<evidence type="ECO:0000256" key="8">
    <source>
        <dbReference type="ARBA" id="ARBA00023047"/>
    </source>
</evidence>
<keyword evidence="12" id="KW-0564">Palmitate</keyword>
<dbReference type="InterPro" id="IPR049712">
    <property type="entry name" value="Poly_export"/>
</dbReference>
<keyword evidence="8" id="KW-0625">Polysaccharide transport</keyword>